<keyword evidence="2" id="KW-0548">Nucleotidyltransferase</keyword>
<keyword evidence="1" id="KW-0808">Transferase</keyword>
<proteinExistence type="predicted"/>
<sequence>MGCGTRARARYFLPLVVQSTNSLGYRETSNPDPILSADGEKAADNTVDLRQGKEALTNRRLTKLKKRPNLFLLCIYGGAGAVKVVQSACAIGEALENEVKIHRLLEKTSKKSIAIKKPEAESDTMTNEQETLTTELEQEKLTKEQRPSYIVYQITKMKKIQQVQEILKEQDDLKPWGQEAHVKTTLTALGEMFEAAGSIMSWIGECAKVFGALSLLDCWQ</sequence>
<dbReference type="GO" id="GO:0003899">
    <property type="term" value="F:DNA-directed RNA polymerase activity"/>
    <property type="evidence" value="ECO:0007669"/>
    <property type="project" value="InterPro"/>
</dbReference>
<dbReference type="EMBL" id="JBEDUW010000001">
    <property type="protein sequence ID" value="KAK9950452.1"/>
    <property type="molecule type" value="Genomic_DNA"/>
</dbReference>
<dbReference type="PANTHER" id="PTHR10102:SF0">
    <property type="entry name" value="DNA-DIRECTED RNA POLYMERASE, MITOCHONDRIAL"/>
    <property type="match status" value="1"/>
</dbReference>
<organism evidence="5 6">
    <name type="scientific">Rubus argutus</name>
    <name type="common">Southern blackberry</name>
    <dbReference type="NCBI Taxonomy" id="59490"/>
    <lineage>
        <taxon>Eukaryota</taxon>
        <taxon>Viridiplantae</taxon>
        <taxon>Streptophyta</taxon>
        <taxon>Embryophyta</taxon>
        <taxon>Tracheophyta</taxon>
        <taxon>Spermatophyta</taxon>
        <taxon>Magnoliopsida</taxon>
        <taxon>eudicotyledons</taxon>
        <taxon>Gunneridae</taxon>
        <taxon>Pentapetalae</taxon>
        <taxon>rosids</taxon>
        <taxon>fabids</taxon>
        <taxon>Rosales</taxon>
        <taxon>Rosaceae</taxon>
        <taxon>Rosoideae</taxon>
        <taxon>Rosoideae incertae sedis</taxon>
        <taxon>Rubus</taxon>
    </lineage>
</organism>
<evidence type="ECO:0000313" key="6">
    <source>
        <dbReference type="Proteomes" id="UP001457282"/>
    </source>
</evidence>
<accession>A0AAW1YPI7</accession>
<reference evidence="5 6" key="1">
    <citation type="journal article" date="2023" name="G3 (Bethesda)">
        <title>A chromosome-length genome assembly and annotation of blackberry (Rubus argutus, cv. 'Hillquist').</title>
        <authorList>
            <person name="Bruna T."/>
            <person name="Aryal R."/>
            <person name="Dudchenko O."/>
            <person name="Sargent D.J."/>
            <person name="Mead D."/>
            <person name="Buti M."/>
            <person name="Cavallini A."/>
            <person name="Hytonen T."/>
            <person name="Andres J."/>
            <person name="Pham M."/>
            <person name="Weisz D."/>
            <person name="Mascagni F."/>
            <person name="Usai G."/>
            <person name="Natali L."/>
            <person name="Bassil N."/>
            <person name="Fernandez G.E."/>
            <person name="Lomsadze A."/>
            <person name="Armour M."/>
            <person name="Olukolu B."/>
            <person name="Poorten T."/>
            <person name="Britton C."/>
            <person name="Davik J."/>
            <person name="Ashrafi H."/>
            <person name="Aiden E.L."/>
            <person name="Borodovsky M."/>
            <person name="Worthington M."/>
        </authorList>
    </citation>
    <scope>NUCLEOTIDE SEQUENCE [LARGE SCALE GENOMIC DNA]</scope>
    <source>
        <strain evidence="5">PI 553951</strain>
    </source>
</reference>
<keyword evidence="3" id="KW-0804">Transcription</keyword>
<dbReference type="GO" id="GO:0034245">
    <property type="term" value="C:mitochondrial DNA-directed RNA polymerase complex"/>
    <property type="evidence" value="ECO:0007669"/>
    <property type="project" value="TreeGrafter"/>
</dbReference>
<dbReference type="GO" id="GO:0003677">
    <property type="term" value="F:DNA binding"/>
    <property type="evidence" value="ECO:0007669"/>
    <property type="project" value="InterPro"/>
</dbReference>
<feature type="domain" description="DNA-directed RNA polymerase C-terminal" evidence="4">
    <location>
        <begin position="150"/>
        <end position="210"/>
    </location>
</feature>
<protein>
    <recommendedName>
        <fullName evidence="4">DNA-directed RNA polymerase C-terminal domain-containing protein</fullName>
    </recommendedName>
</protein>
<evidence type="ECO:0000313" key="5">
    <source>
        <dbReference type="EMBL" id="KAK9950452.1"/>
    </source>
</evidence>
<evidence type="ECO:0000256" key="1">
    <source>
        <dbReference type="ARBA" id="ARBA00022679"/>
    </source>
</evidence>
<dbReference type="InterPro" id="IPR037159">
    <property type="entry name" value="RNA_POL_N_sf"/>
</dbReference>
<dbReference type="InterPro" id="IPR002092">
    <property type="entry name" value="DNA-dir_Rpol_phage-type"/>
</dbReference>
<dbReference type="Gene3D" id="1.10.1320.10">
    <property type="entry name" value="DNA-directed RNA polymerase, N-terminal domain"/>
    <property type="match status" value="1"/>
</dbReference>
<dbReference type="PANTHER" id="PTHR10102">
    <property type="entry name" value="DNA-DIRECTED RNA POLYMERASE, MITOCHONDRIAL"/>
    <property type="match status" value="1"/>
</dbReference>
<dbReference type="GO" id="GO:0006390">
    <property type="term" value="P:mitochondrial transcription"/>
    <property type="evidence" value="ECO:0007669"/>
    <property type="project" value="TreeGrafter"/>
</dbReference>
<name>A0AAW1YPI7_RUBAR</name>
<gene>
    <name evidence="5" type="ORF">M0R45_005943</name>
</gene>
<dbReference type="Pfam" id="PF00940">
    <property type="entry name" value="RNA_pol"/>
    <property type="match status" value="1"/>
</dbReference>
<dbReference type="AlphaFoldDB" id="A0AAW1YPI7"/>
<dbReference type="Proteomes" id="UP001457282">
    <property type="component" value="Unassembled WGS sequence"/>
</dbReference>
<evidence type="ECO:0000256" key="3">
    <source>
        <dbReference type="ARBA" id="ARBA00023163"/>
    </source>
</evidence>
<keyword evidence="6" id="KW-1185">Reference proteome</keyword>
<evidence type="ECO:0000256" key="2">
    <source>
        <dbReference type="ARBA" id="ARBA00022695"/>
    </source>
</evidence>
<comment type="caution">
    <text evidence="5">The sequence shown here is derived from an EMBL/GenBank/DDBJ whole genome shotgun (WGS) entry which is preliminary data.</text>
</comment>
<evidence type="ECO:0000259" key="4">
    <source>
        <dbReference type="Pfam" id="PF00940"/>
    </source>
</evidence>
<dbReference type="InterPro" id="IPR046950">
    <property type="entry name" value="DNA-dir_Rpol_C_phage-type"/>
</dbReference>